<organism evidence="1 2">
    <name type="scientific">Stylosanthes scabra</name>
    <dbReference type="NCBI Taxonomy" id="79078"/>
    <lineage>
        <taxon>Eukaryota</taxon>
        <taxon>Viridiplantae</taxon>
        <taxon>Streptophyta</taxon>
        <taxon>Embryophyta</taxon>
        <taxon>Tracheophyta</taxon>
        <taxon>Spermatophyta</taxon>
        <taxon>Magnoliopsida</taxon>
        <taxon>eudicotyledons</taxon>
        <taxon>Gunneridae</taxon>
        <taxon>Pentapetalae</taxon>
        <taxon>rosids</taxon>
        <taxon>fabids</taxon>
        <taxon>Fabales</taxon>
        <taxon>Fabaceae</taxon>
        <taxon>Papilionoideae</taxon>
        <taxon>50 kb inversion clade</taxon>
        <taxon>dalbergioids sensu lato</taxon>
        <taxon>Dalbergieae</taxon>
        <taxon>Pterocarpus clade</taxon>
        <taxon>Stylosanthes</taxon>
    </lineage>
</organism>
<dbReference type="EMBL" id="JASCZI010030393">
    <property type="protein sequence ID" value="MED6122152.1"/>
    <property type="molecule type" value="Genomic_DNA"/>
</dbReference>
<gene>
    <name evidence="1" type="ORF">PIB30_037146</name>
</gene>
<keyword evidence="2" id="KW-1185">Reference proteome</keyword>
<dbReference type="Proteomes" id="UP001341840">
    <property type="component" value="Unassembled WGS sequence"/>
</dbReference>
<evidence type="ECO:0000313" key="1">
    <source>
        <dbReference type="EMBL" id="MED6122152.1"/>
    </source>
</evidence>
<name>A0ABU6RDP9_9FABA</name>
<comment type="caution">
    <text evidence="1">The sequence shown here is derived from an EMBL/GenBank/DDBJ whole genome shotgun (WGS) entry which is preliminary data.</text>
</comment>
<proteinExistence type="predicted"/>
<sequence length="149" mass="16188">MERGRQELRVAANRASIGALDQKLSRSEVGLSGGRIDTNQFVSLLVGTPIRALETPDGALETPGWALEMPAPSAKRPNFHLEEAWVVLNASLGVCNVDKKWLLEGIDKEMKLGAKHNLKKKKKGRLKAILTLGIDTQLHGIDTLGCKVA</sequence>
<accession>A0ABU6RDP9</accession>
<protein>
    <submittedName>
        <fullName evidence="1">Uncharacterized protein</fullName>
    </submittedName>
</protein>
<reference evidence="1 2" key="1">
    <citation type="journal article" date="2023" name="Plants (Basel)">
        <title>Bridging the Gap: Combining Genomics and Transcriptomics Approaches to Understand Stylosanthes scabra, an Orphan Legume from the Brazilian Caatinga.</title>
        <authorList>
            <person name="Ferreira-Neto J.R.C."/>
            <person name="da Silva M.D."/>
            <person name="Binneck E."/>
            <person name="de Melo N.F."/>
            <person name="da Silva R.H."/>
            <person name="de Melo A.L.T.M."/>
            <person name="Pandolfi V."/>
            <person name="Bustamante F.O."/>
            <person name="Brasileiro-Vidal A.C."/>
            <person name="Benko-Iseppon A.M."/>
        </authorList>
    </citation>
    <scope>NUCLEOTIDE SEQUENCE [LARGE SCALE GENOMIC DNA]</scope>
    <source>
        <tissue evidence="1">Leaves</tissue>
    </source>
</reference>
<evidence type="ECO:0000313" key="2">
    <source>
        <dbReference type="Proteomes" id="UP001341840"/>
    </source>
</evidence>